<accession>A0ABN7RK31</accession>
<proteinExistence type="predicted"/>
<feature type="compositionally biased region" description="Basic and acidic residues" evidence="1">
    <location>
        <begin position="69"/>
        <end position="84"/>
    </location>
</feature>
<evidence type="ECO:0000256" key="1">
    <source>
        <dbReference type="SAM" id="MobiDB-lite"/>
    </source>
</evidence>
<protein>
    <submittedName>
        <fullName evidence="2">Oidioi.mRNA.OKI2018_I69.PAR.g9317.t1.cds</fullName>
    </submittedName>
</protein>
<reference evidence="2 3" key="1">
    <citation type="submission" date="2021-04" db="EMBL/GenBank/DDBJ databases">
        <authorList>
            <person name="Bliznina A."/>
        </authorList>
    </citation>
    <scope>NUCLEOTIDE SEQUENCE [LARGE SCALE GENOMIC DNA]</scope>
</reference>
<dbReference type="EMBL" id="OU015568">
    <property type="protein sequence ID" value="CAG5079677.1"/>
    <property type="molecule type" value="Genomic_DNA"/>
</dbReference>
<evidence type="ECO:0000313" key="3">
    <source>
        <dbReference type="Proteomes" id="UP001158576"/>
    </source>
</evidence>
<feature type="region of interest" description="Disordered" evidence="1">
    <location>
        <begin position="69"/>
        <end position="102"/>
    </location>
</feature>
<organism evidence="2 3">
    <name type="scientific">Oikopleura dioica</name>
    <name type="common">Tunicate</name>
    <dbReference type="NCBI Taxonomy" id="34765"/>
    <lineage>
        <taxon>Eukaryota</taxon>
        <taxon>Metazoa</taxon>
        <taxon>Chordata</taxon>
        <taxon>Tunicata</taxon>
        <taxon>Appendicularia</taxon>
        <taxon>Copelata</taxon>
        <taxon>Oikopleuridae</taxon>
        <taxon>Oikopleura</taxon>
    </lineage>
</organism>
<keyword evidence="3" id="KW-1185">Reference proteome</keyword>
<name>A0ABN7RK31_OIKDI</name>
<gene>
    <name evidence="2" type="ORF">OKIOD_LOCUS875</name>
</gene>
<evidence type="ECO:0000313" key="2">
    <source>
        <dbReference type="EMBL" id="CAG5079677.1"/>
    </source>
</evidence>
<dbReference type="Proteomes" id="UP001158576">
    <property type="component" value="Chromosome PAR"/>
</dbReference>
<sequence>MSEEKRRFQKELEAFAHAASRVSKRIDELSCEKIMAEVQKKLQLEQPAETLQKQERSKSPTPFLSVKNEEKINEESDKKAKITSENHFSSQICPEPPSEPSPTEFVNTILAEIGIQSGEKIHFSKFPLIEDLLDLPSPIRRIKYNKQTQQYTILMK</sequence>